<feature type="compositionally biased region" description="Pro residues" evidence="1">
    <location>
        <begin position="177"/>
        <end position="188"/>
    </location>
</feature>
<sequence>MATGRHTFVRHQQGFTYLGLLMFIIISGIALASTGQVWHAEAQREKERELLFIGEQFRKAIGSYYENTPGGVKHYPLTLQDLLDDKRFVKTRHHLRRIYRDPITRTVQWGLVREQGRITGVHSLSTAKPFKRDGFLREFVDFTNAEEYTDWRFIYTQNAAALSAIAATQPGNAGTPPSGPARPNPSGPSGPVAPAKPGNRFALCGSQLTIANAQCRESCGDLTGPACHACFDAASDARRACLRN</sequence>
<dbReference type="Proteomes" id="UP000183471">
    <property type="component" value="Unassembled WGS sequence"/>
</dbReference>
<dbReference type="EMBL" id="FNKY01000001">
    <property type="protein sequence ID" value="SDQ46799.1"/>
    <property type="molecule type" value="Genomic_DNA"/>
</dbReference>
<accession>A0ABY0T930</accession>
<feature type="region of interest" description="Disordered" evidence="1">
    <location>
        <begin position="168"/>
        <end position="194"/>
    </location>
</feature>
<evidence type="ECO:0000256" key="1">
    <source>
        <dbReference type="SAM" id="MobiDB-lite"/>
    </source>
</evidence>
<evidence type="ECO:0000256" key="2">
    <source>
        <dbReference type="SAM" id="Phobius"/>
    </source>
</evidence>
<keyword evidence="2" id="KW-1133">Transmembrane helix</keyword>
<organism evidence="3 4">
    <name type="scientific">Nitrosospira multiformis</name>
    <dbReference type="NCBI Taxonomy" id="1231"/>
    <lineage>
        <taxon>Bacteria</taxon>
        <taxon>Pseudomonadati</taxon>
        <taxon>Pseudomonadota</taxon>
        <taxon>Betaproteobacteria</taxon>
        <taxon>Nitrosomonadales</taxon>
        <taxon>Nitrosomonadaceae</taxon>
        <taxon>Nitrosospira</taxon>
    </lineage>
</organism>
<keyword evidence="4" id="KW-1185">Reference proteome</keyword>
<proteinExistence type="predicted"/>
<feature type="transmembrane region" description="Helical" evidence="2">
    <location>
        <begin position="15"/>
        <end position="38"/>
    </location>
</feature>
<protein>
    <submittedName>
        <fullName evidence="3">Type II secretory pathway, pseudopilin PulG</fullName>
    </submittedName>
</protein>
<dbReference type="RefSeq" id="WP_074631069.1">
    <property type="nucleotide sequence ID" value="NZ_FNKY01000001.1"/>
</dbReference>
<keyword evidence="2" id="KW-0472">Membrane</keyword>
<name>A0ABY0T930_9PROT</name>
<evidence type="ECO:0000313" key="3">
    <source>
        <dbReference type="EMBL" id="SDQ46799.1"/>
    </source>
</evidence>
<keyword evidence="2" id="KW-0812">Transmembrane</keyword>
<evidence type="ECO:0000313" key="4">
    <source>
        <dbReference type="Proteomes" id="UP000183471"/>
    </source>
</evidence>
<comment type="caution">
    <text evidence="3">The sequence shown here is derived from an EMBL/GenBank/DDBJ whole genome shotgun (WGS) entry which is preliminary data.</text>
</comment>
<reference evidence="3 4" key="1">
    <citation type="submission" date="2016-10" db="EMBL/GenBank/DDBJ databases">
        <authorList>
            <person name="Varghese N."/>
            <person name="Submissions S."/>
        </authorList>
    </citation>
    <scope>NUCLEOTIDE SEQUENCE [LARGE SCALE GENOMIC DNA]</scope>
    <source>
        <strain evidence="3 4">Nl1</strain>
    </source>
</reference>
<gene>
    <name evidence="3" type="ORF">SAMN05216402_0972</name>
</gene>